<name>A0A3B0YYZ9_9ZZZZ</name>
<evidence type="ECO:0000313" key="1">
    <source>
        <dbReference type="EMBL" id="VAW80597.1"/>
    </source>
</evidence>
<protein>
    <submittedName>
        <fullName evidence="1">Uncharacterized protein</fullName>
    </submittedName>
</protein>
<sequence length="620" mass="70603">MPQRILQLLLLSAWLLATPGQAAKDKPQQVQDLQYGEVLFHFYQEDYFTAISHLMVAQEQQTLQHHRAESELLLGGLQLSYGMLDRAEQQFAALLDTETKAEAALHDRVWYYLTKINYQRGHYNKAYKTLNEIDEPRDKHIRAELAVLNANINMYLGNNEAAVEALTKTRAPEGWEEYLRINRGIAELRAGDIEQGRKTLDKLGKEKAADPELQALRDRANLGLGYELLRAGDAEQARIYLNRVRLQGPFVQSALLGAGWSDAERGDYQQALSPWLHLLQTSSHQPAAQEARLAVPYAFAQLGDQARSIYYYEQAIDYFDKEQQLLEAAIQEAASGTLVALLSQAETGTSGGWLQDNPTLQGVPSGQYLVDVLSGHDFQESLKDYRDLGYLADLLNDWLANMVIYNDMVDTRRQAYEERAPAVRERLENKEAAALQERWQHYRDLIDTERQQGDPVNLATSQEKQYWAMLKNAQQKLTDLPDEPRYRSMQAKAEWLQGVLYWQIQSDYKIRLWEIEKLLIELQGTIAETTRMDRQVGTALDSVPSGFAGYDERIKALRSRILTLLPTIAAARGNASGHLQQLALDELEVRKQRLIGYRTQARYALARSYDQLATGSDEQP</sequence>
<accession>A0A3B0YYZ9</accession>
<dbReference type="AlphaFoldDB" id="A0A3B0YYZ9"/>
<organism evidence="1">
    <name type="scientific">hydrothermal vent metagenome</name>
    <dbReference type="NCBI Taxonomy" id="652676"/>
    <lineage>
        <taxon>unclassified sequences</taxon>
        <taxon>metagenomes</taxon>
        <taxon>ecological metagenomes</taxon>
    </lineage>
</organism>
<proteinExistence type="predicted"/>
<dbReference type="Gene3D" id="1.25.40.10">
    <property type="entry name" value="Tetratricopeptide repeat domain"/>
    <property type="match status" value="2"/>
</dbReference>
<gene>
    <name evidence="1" type="ORF">MNBD_GAMMA13-1677</name>
</gene>
<dbReference type="InterPro" id="IPR011990">
    <property type="entry name" value="TPR-like_helical_dom_sf"/>
</dbReference>
<dbReference type="SUPFAM" id="SSF48452">
    <property type="entry name" value="TPR-like"/>
    <property type="match status" value="1"/>
</dbReference>
<reference evidence="1" key="1">
    <citation type="submission" date="2018-06" db="EMBL/GenBank/DDBJ databases">
        <authorList>
            <person name="Zhirakovskaya E."/>
        </authorList>
    </citation>
    <scope>NUCLEOTIDE SEQUENCE</scope>
</reference>
<dbReference type="EMBL" id="UOFK01000229">
    <property type="protein sequence ID" value="VAW80597.1"/>
    <property type="molecule type" value="Genomic_DNA"/>
</dbReference>